<keyword evidence="8" id="KW-0804">Transcription</keyword>
<dbReference type="InterPro" id="IPR036236">
    <property type="entry name" value="Znf_C2H2_sf"/>
</dbReference>
<protein>
    <recommendedName>
        <fullName evidence="12">C2H2-type domain-containing protein</fullName>
    </recommendedName>
</protein>
<evidence type="ECO:0000313" key="14">
    <source>
        <dbReference type="Proteomes" id="UP000694404"/>
    </source>
</evidence>
<reference evidence="13" key="1">
    <citation type="submission" date="2025-08" db="UniProtKB">
        <authorList>
            <consortium name="Ensembl"/>
        </authorList>
    </citation>
    <scope>IDENTIFICATION</scope>
</reference>
<dbReference type="PANTHER" id="PTHR23226:SF377">
    <property type="entry name" value="ZINC FINGER AND SCAN DOMAIN-CONTAINING PROTEIN 20"/>
    <property type="match status" value="1"/>
</dbReference>
<evidence type="ECO:0000256" key="8">
    <source>
        <dbReference type="ARBA" id="ARBA00023163"/>
    </source>
</evidence>
<dbReference type="Proteomes" id="UP000694404">
    <property type="component" value="Unplaced"/>
</dbReference>
<dbReference type="FunFam" id="3.30.160.60:FF:000056">
    <property type="entry name" value="Zinc finger and SCAN domain-containing 20"/>
    <property type="match status" value="1"/>
</dbReference>
<keyword evidence="7" id="KW-0805">Transcription regulation</keyword>
<dbReference type="AlphaFoldDB" id="A0A8C0FZD5"/>
<accession>A0A8C0FZD5</accession>
<evidence type="ECO:0000256" key="5">
    <source>
        <dbReference type="ARBA" id="ARBA00022771"/>
    </source>
</evidence>
<proteinExistence type="inferred from homology"/>
<keyword evidence="5 10" id="KW-0863">Zinc-finger</keyword>
<dbReference type="Gene3D" id="3.30.160.60">
    <property type="entry name" value="Classic Zinc Finger"/>
    <property type="match status" value="3"/>
</dbReference>
<evidence type="ECO:0000256" key="10">
    <source>
        <dbReference type="PROSITE-ProRule" id="PRU00042"/>
    </source>
</evidence>
<dbReference type="GO" id="GO:0000978">
    <property type="term" value="F:RNA polymerase II cis-regulatory region sequence-specific DNA binding"/>
    <property type="evidence" value="ECO:0007669"/>
    <property type="project" value="TreeGrafter"/>
</dbReference>
<organism evidence="13 14">
    <name type="scientific">Chelonoidis abingdonii</name>
    <name type="common">Abingdon island giant tortoise</name>
    <name type="synonym">Testudo abingdonii</name>
    <dbReference type="NCBI Taxonomy" id="106734"/>
    <lineage>
        <taxon>Eukaryota</taxon>
        <taxon>Metazoa</taxon>
        <taxon>Chordata</taxon>
        <taxon>Craniata</taxon>
        <taxon>Vertebrata</taxon>
        <taxon>Euteleostomi</taxon>
        <taxon>Archelosauria</taxon>
        <taxon>Testudinata</taxon>
        <taxon>Testudines</taxon>
        <taxon>Cryptodira</taxon>
        <taxon>Durocryptodira</taxon>
        <taxon>Testudinoidea</taxon>
        <taxon>Testudinidae</taxon>
        <taxon>Chelonoidis</taxon>
    </lineage>
</organism>
<dbReference type="SMART" id="SM00355">
    <property type="entry name" value="ZnF_C2H2"/>
    <property type="match status" value="3"/>
</dbReference>
<evidence type="ECO:0000313" key="13">
    <source>
        <dbReference type="Ensembl" id="ENSCABP00000000386.1"/>
    </source>
</evidence>
<feature type="region of interest" description="Disordered" evidence="11">
    <location>
        <begin position="89"/>
        <end position="135"/>
    </location>
</feature>
<keyword evidence="14" id="KW-1185">Reference proteome</keyword>
<evidence type="ECO:0000256" key="6">
    <source>
        <dbReference type="ARBA" id="ARBA00022833"/>
    </source>
</evidence>
<dbReference type="PROSITE" id="PS00028">
    <property type="entry name" value="ZINC_FINGER_C2H2_1"/>
    <property type="match status" value="3"/>
</dbReference>
<comment type="similarity">
    <text evidence="2">Belongs to the krueppel C2H2-type zinc-finger protein family.</text>
</comment>
<evidence type="ECO:0000256" key="11">
    <source>
        <dbReference type="SAM" id="MobiDB-lite"/>
    </source>
</evidence>
<dbReference type="FunFam" id="3.30.160.60:FF:001407">
    <property type="entry name" value="zinc finger and SCAN domain-containing protein 20 isoform X1"/>
    <property type="match status" value="1"/>
</dbReference>
<dbReference type="GeneTree" id="ENSGT01150000286934"/>
<dbReference type="InterPro" id="IPR013087">
    <property type="entry name" value="Znf_C2H2_type"/>
</dbReference>
<keyword evidence="9" id="KW-0539">Nucleus</keyword>
<dbReference type="SUPFAM" id="SSF57667">
    <property type="entry name" value="beta-beta-alpha zinc fingers"/>
    <property type="match status" value="2"/>
</dbReference>
<dbReference type="OMA" id="YFQRNDH"/>
<sequence>MKILNRTGPRTDPCRTPLFAPTLYYCVVKPLLYSPVVSLWHWNDSCLDPLSLSVPAGDGMVSENTDENLQQEGPEQVEPCGMLLERSEGSFSQRHERRNAWGNGHKPERQLGTHQGQKVGKSTDHGGVCKDPKETRRIHTGENPYKCLECGKRFNDNLNLITHQVIHTGERPYKCLDCGKSFSRSSHLITHHRTHTGERPYKCLDCGKSFSQSSNLITHQRLHTRKKP</sequence>
<comment type="subcellular location">
    <subcellularLocation>
        <location evidence="1">Nucleus</location>
    </subcellularLocation>
</comment>
<reference evidence="13" key="2">
    <citation type="submission" date="2025-09" db="UniProtKB">
        <authorList>
            <consortium name="Ensembl"/>
        </authorList>
    </citation>
    <scope>IDENTIFICATION</scope>
</reference>
<dbReference type="PROSITE" id="PS50157">
    <property type="entry name" value="ZINC_FINGER_C2H2_2"/>
    <property type="match status" value="3"/>
</dbReference>
<dbReference type="FunFam" id="3.30.160.60:FF:002343">
    <property type="entry name" value="Zinc finger protein 33A"/>
    <property type="match status" value="1"/>
</dbReference>
<name>A0A8C0FZD5_CHEAB</name>
<keyword evidence="4" id="KW-0677">Repeat</keyword>
<keyword evidence="3" id="KW-0479">Metal-binding</keyword>
<dbReference type="Pfam" id="PF00096">
    <property type="entry name" value="zf-C2H2"/>
    <property type="match status" value="3"/>
</dbReference>
<evidence type="ECO:0000256" key="9">
    <source>
        <dbReference type="ARBA" id="ARBA00023242"/>
    </source>
</evidence>
<evidence type="ECO:0000256" key="7">
    <source>
        <dbReference type="ARBA" id="ARBA00023015"/>
    </source>
</evidence>
<evidence type="ECO:0000256" key="1">
    <source>
        <dbReference type="ARBA" id="ARBA00004123"/>
    </source>
</evidence>
<evidence type="ECO:0000259" key="12">
    <source>
        <dbReference type="PROSITE" id="PS50157"/>
    </source>
</evidence>
<feature type="domain" description="C2H2-type" evidence="12">
    <location>
        <begin position="173"/>
        <end position="200"/>
    </location>
</feature>
<feature type="domain" description="C2H2-type" evidence="12">
    <location>
        <begin position="145"/>
        <end position="172"/>
    </location>
</feature>
<feature type="domain" description="C2H2-type" evidence="12">
    <location>
        <begin position="201"/>
        <end position="228"/>
    </location>
</feature>
<keyword evidence="6" id="KW-0862">Zinc</keyword>
<dbReference type="GO" id="GO:0008270">
    <property type="term" value="F:zinc ion binding"/>
    <property type="evidence" value="ECO:0007669"/>
    <property type="project" value="UniProtKB-KW"/>
</dbReference>
<dbReference type="GO" id="GO:0005634">
    <property type="term" value="C:nucleus"/>
    <property type="evidence" value="ECO:0007669"/>
    <property type="project" value="UniProtKB-SubCell"/>
</dbReference>
<evidence type="ECO:0000256" key="3">
    <source>
        <dbReference type="ARBA" id="ARBA00022723"/>
    </source>
</evidence>
<feature type="compositionally biased region" description="Basic and acidic residues" evidence="11">
    <location>
        <begin position="121"/>
        <end position="135"/>
    </location>
</feature>
<dbReference type="PANTHER" id="PTHR23226">
    <property type="entry name" value="ZINC FINGER AND SCAN DOMAIN-CONTAINING"/>
    <property type="match status" value="1"/>
</dbReference>
<dbReference type="Ensembl" id="ENSCABT00000000430.1">
    <property type="protein sequence ID" value="ENSCABP00000000386.1"/>
    <property type="gene ID" value="ENSCABG00000000354.1"/>
</dbReference>
<dbReference type="GO" id="GO:0000981">
    <property type="term" value="F:DNA-binding transcription factor activity, RNA polymerase II-specific"/>
    <property type="evidence" value="ECO:0007669"/>
    <property type="project" value="TreeGrafter"/>
</dbReference>
<evidence type="ECO:0000256" key="4">
    <source>
        <dbReference type="ARBA" id="ARBA00022737"/>
    </source>
</evidence>
<evidence type="ECO:0000256" key="2">
    <source>
        <dbReference type="ARBA" id="ARBA00006991"/>
    </source>
</evidence>